<evidence type="ECO:0000313" key="4">
    <source>
        <dbReference type="Proteomes" id="UP001558713"/>
    </source>
</evidence>
<feature type="repeat" description="PPR" evidence="2">
    <location>
        <begin position="10"/>
        <end position="44"/>
    </location>
</feature>
<evidence type="ECO:0000313" key="3">
    <source>
        <dbReference type="EMBL" id="KAL1204969.1"/>
    </source>
</evidence>
<proteinExistence type="predicted"/>
<gene>
    <name evidence="3" type="ORF">V5N11_016319</name>
</gene>
<dbReference type="FunFam" id="1.25.40.10:FF:000989">
    <property type="entry name" value="Pentatricopeptide repeat-containing protein At1g31430"/>
    <property type="match status" value="1"/>
</dbReference>
<dbReference type="FunFam" id="1.25.40.10:FF:000427">
    <property type="entry name" value="Pentatricopeptide repeat-containing protein chloroplastic"/>
    <property type="match status" value="1"/>
</dbReference>
<dbReference type="PANTHER" id="PTHR47926">
    <property type="entry name" value="PENTATRICOPEPTIDE REPEAT-CONTAINING PROTEIN"/>
    <property type="match status" value="1"/>
</dbReference>
<dbReference type="InterPro" id="IPR046848">
    <property type="entry name" value="E_motif"/>
</dbReference>
<keyword evidence="4" id="KW-1185">Reference proteome</keyword>
<dbReference type="Proteomes" id="UP001558713">
    <property type="component" value="Unassembled WGS sequence"/>
</dbReference>
<dbReference type="PANTHER" id="PTHR47926:SF489">
    <property type="entry name" value="PENTATRICOPEPTIDE REPEAT-CONTAINING PROTEIN"/>
    <property type="match status" value="1"/>
</dbReference>
<dbReference type="SUPFAM" id="SSF48452">
    <property type="entry name" value="TPR-like"/>
    <property type="match status" value="1"/>
</dbReference>
<dbReference type="InterPro" id="IPR046960">
    <property type="entry name" value="PPR_At4g14850-like_plant"/>
</dbReference>
<dbReference type="AlphaFoldDB" id="A0ABD1ANS0"/>
<dbReference type="Pfam" id="PF01535">
    <property type="entry name" value="PPR"/>
    <property type="match status" value="4"/>
</dbReference>
<feature type="repeat" description="PPR" evidence="2">
    <location>
        <begin position="243"/>
        <end position="277"/>
    </location>
</feature>
<dbReference type="Pfam" id="PF20431">
    <property type="entry name" value="E_motif"/>
    <property type="match status" value="1"/>
</dbReference>
<evidence type="ECO:0000256" key="2">
    <source>
        <dbReference type="PROSITE-ProRule" id="PRU00708"/>
    </source>
</evidence>
<dbReference type="InterPro" id="IPR011990">
    <property type="entry name" value="TPR-like_helical_dom_sf"/>
</dbReference>
<dbReference type="Pfam" id="PF13041">
    <property type="entry name" value="PPR_2"/>
    <property type="match status" value="3"/>
</dbReference>
<organism evidence="3 4">
    <name type="scientific">Cardamine amara subsp. amara</name>
    <dbReference type="NCBI Taxonomy" id="228776"/>
    <lineage>
        <taxon>Eukaryota</taxon>
        <taxon>Viridiplantae</taxon>
        <taxon>Streptophyta</taxon>
        <taxon>Embryophyta</taxon>
        <taxon>Tracheophyta</taxon>
        <taxon>Spermatophyta</taxon>
        <taxon>Magnoliopsida</taxon>
        <taxon>eudicotyledons</taxon>
        <taxon>Gunneridae</taxon>
        <taxon>Pentapetalae</taxon>
        <taxon>rosids</taxon>
        <taxon>malvids</taxon>
        <taxon>Brassicales</taxon>
        <taxon>Brassicaceae</taxon>
        <taxon>Cardamineae</taxon>
        <taxon>Cardamine</taxon>
    </lineage>
</organism>
<feature type="repeat" description="PPR" evidence="2">
    <location>
        <begin position="344"/>
        <end position="378"/>
    </location>
</feature>
<dbReference type="InterPro" id="IPR002885">
    <property type="entry name" value="PPR_rpt"/>
</dbReference>
<evidence type="ECO:0000256" key="1">
    <source>
        <dbReference type="ARBA" id="ARBA00022737"/>
    </source>
</evidence>
<feature type="repeat" description="PPR" evidence="2">
    <location>
        <begin position="313"/>
        <end position="343"/>
    </location>
</feature>
<dbReference type="PROSITE" id="PS51375">
    <property type="entry name" value="PPR"/>
    <property type="match status" value="7"/>
</dbReference>
<protein>
    <submittedName>
        <fullName evidence="3">Pentatricopeptide repeat-containing protein</fullName>
    </submittedName>
</protein>
<feature type="repeat" description="PPR" evidence="2">
    <location>
        <begin position="415"/>
        <end position="449"/>
    </location>
</feature>
<comment type="caution">
    <text evidence="3">The sequence shown here is derived from an EMBL/GenBank/DDBJ whole genome shotgun (WGS) entry which is preliminary data.</text>
</comment>
<reference evidence="3 4" key="1">
    <citation type="submission" date="2024-04" db="EMBL/GenBank/DDBJ databases">
        <title>Genome assembly C_amara_ONT_v2.</title>
        <authorList>
            <person name="Yant L."/>
            <person name="Moore C."/>
            <person name="Slenker M."/>
        </authorList>
    </citation>
    <scope>NUCLEOTIDE SEQUENCE [LARGE SCALE GENOMIC DNA]</scope>
    <source>
        <tissue evidence="3">Leaf</tissue>
    </source>
</reference>
<accession>A0ABD1ANS0</accession>
<dbReference type="NCBIfam" id="TIGR00756">
    <property type="entry name" value="PPR"/>
    <property type="match status" value="9"/>
</dbReference>
<keyword evidence="1" id="KW-0677">Repeat</keyword>
<dbReference type="FunFam" id="1.25.40.10:FF:000348">
    <property type="entry name" value="Pentatricopeptide repeat-containing protein chloroplastic"/>
    <property type="match status" value="1"/>
</dbReference>
<dbReference type="Gene3D" id="1.25.40.10">
    <property type="entry name" value="Tetratricopeptide repeat domain"/>
    <property type="match status" value="3"/>
</dbReference>
<sequence>MNMGSIQTPSLIMYNKMLKSLAETKSFTKVLALFGELRGQGLYPDSFTLPVVLKSIGRLRKVLEGEKVHGYAVKTGLEFDSYVCNSLIGMYAALGKMDITHKLFDEMPERDVVSWNGLISSYVGLKRFEDAIAVFKRMSRESKLKPDESTIVSTLSACSALKNLEIGEGIHRYVVTEFEMSIKIGNALVDTFCKCGCLDKARAIFDSMRDKNVKCWTSMVSGYVSNGRIDEARELFERSPVKDVVLWTVMMNGYVQFNRFNEALELFRCMQTTGVRPDNFVLVSLLTGCAQTGALEQGKWIHGYIHEKRVTVDKVVGTALVDMYAKCGCIETALEVFYEMKERDTASWTSLIYGLAMNGMSRRALDLYYEMENVGVILDDITFVTVLTACNHGGFVAEGRKIFDSMTKRHKIQPKSEHCSCLIDLLCRAGLLDEAEELIDKMRNESDETLVPVYCSLLSAARNYGNVKLAERVAEKLEKVEVSDSSAHTLLASVYASANRWEDVTNVRRKMKDLGIRKFPGCSSVEVDGVLHEFIVGDDPSSHSKMYEINSMLHQTTNLMLSLEHEEIES</sequence>
<dbReference type="EMBL" id="JBANAX010000525">
    <property type="protein sequence ID" value="KAL1204969.1"/>
    <property type="molecule type" value="Genomic_DNA"/>
</dbReference>
<name>A0ABD1ANS0_CARAN</name>
<feature type="repeat" description="PPR" evidence="2">
    <location>
        <begin position="181"/>
        <end position="215"/>
    </location>
</feature>
<feature type="repeat" description="PPR" evidence="2">
    <location>
        <begin position="80"/>
        <end position="114"/>
    </location>
</feature>
<dbReference type="Pfam" id="PF12854">
    <property type="entry name" value="PPR_1"/>
    <property type="match status" value="1"/>
</dbReference>